<dbReference type="Gene3D" id="1.10.20.10">
    <property type="entry name" value="Histone, subunit A"/>
    <property type="match status" value="1"/>
</dbReference>
<organism evidence="5 6">
    <name type="scientific">Plasmodium gallinaceum</name>
    <dbReference type="NCBI Taxonomy" id="5849"/>
    <lineage>
        <taxon>Eukaryota</taxon>
        <taxon>Sar</taxon>
        <taxon>Alveolata</taxon>
        <taxon>Apicomplexa</taxon>
        <taxon>Aconoidasida</taxon>
        <taxon>Haemosporida</taxon>
        <taxon>Plasmodiidae</taxon>
        <taxon>Plasmodium</taxon>
        <taxon>Plasmodium (Haemamoeba)</taxon>
    </lineage>
</organism>
<dbReference type="InterPro" id="IPR003958">
    <property type="entry name" value="CBFA_NFYB_domain"/>
</dbReference>
<feature type="region of interest" description="Disordered" evidence="3">
    <location>
        <begin position="111"/>
        <end position="137"/>
    </location>
</feature>
<evidence type="ECO:0000313" key="5">
    <source>
        <dbReference type="EMBL" id="CRG97469.1"/>
    </source>
</evidence>
<dbReference type="GO" id="GO:0031507">
    <property type="term" value="P:heterochromatin formation"/>
    <property type="evidence" value="ECO:0007669"/>
    <property type="project" value="TreeGrafter"/>
</dbReference>
<dbReference type="GO" id="GO:0008623">
    <property type="term" value="C:CHRAC"/>
    <property type="evidence" value="ECO:0007669"/>
    <property type="project" value="TreeGrafter"/>
</dbReference>
<keyword evidence="2" id="KW-0539">Nucleus</keyword>
<protein>
    <submittedName>
        <fullName evidence="5">CCAAT-binding transcription factor, putative</fullName>
    </submittedName>
</protein>
<dbReference type="EMBL" id="CVMV01000110">
    <property type="protein sequence ID" value="CRG97469.1"/>
    <property type="molecule type" value="Genomic_DNA"/>
</dbReference>
<dbReference type="GeneID" id="39733575"/>
<dbReference type="GO" id="GO:0006272">
    <property type="term" value="P:leading strand elongation"/>
    <property type="evidence" value="ECO:0007669"/>
    <property type="project" value="TreeGrafter"/>
</dbReference>
<feature type="domain" description="Transcription factor CBF/NF-Y/archaeal histone" evidence="4">
    <location>
        <begin position="36"/>
        <end position="82"/>
    </location>
</feature>
<evidence type="ECO:0000256" key="3">
    <source>
        <dbReference type="SAM" id="MobiDB-lite"/>
    </source>
</evidence>
<dbReference type="GO" id="GO:0031490">
    <property type="term" value="F:chromatin DNA binding"/>
    <property type="evidence" value="ECO:0007669"/>
    <property type="project" value="TreeGrafter"/>
</dbReference>
<sequence length="149" mass="17396">MENNNNIENINLIKETMFGLPNSVILKTIHNNIDLKNYRVKKEAIQTLSKCLSMFILYITDGALEHCENEKRSTIFIRDILNSLDDSLFLEIHDELKKQLTIQEEKDIIKNSKEGNNVEENNKNSEQNTQNNTREQNKDDFDILLQALE</sequence>
<dbReference type="InterPro" id="IPR009072">
    <property type="entry name" value="Histone-fold"/>
</dbReference>
<dbReference type="CDD" id="cd22928">
    <property type="entry name" value="HFD_POLE3_DPB4"/>
    <property type="match status" value="1"/>
</dbReference>
<dbReference type="AlphaFoldDB" id="A0A1J1GYD2"/>
<dbReference type="Pfam" id="PF00808">
    <property type="entry name" value="CBFD_NFYB_HMF"/>
    <property type="match status" value="1"/>
</dbReference>
<comment type="caution">
    <text evidence="5">The sequence shown here is derived from an EMBL/GenBank/DDBJ whole genome shotgun (WGS) entry which is preliminary data.</text>
</comment>
<dbReference type="SUPFAM" id="SSF47113">
    <property type="entry name" value="Histone-fold"/>
    <property type="match status" value="1"/>
</dbReference>
<evidence type="ECO:0000256" key="1">
    <source>
        <dbReference type="ARBA" id="ARBA00004123"/>
    </source>
</evidence>
<evidence type="ECO:0000259" key="4">
    <source>
        <dbReference type="Pfam" id="PF00808"/>
    </source>
</evidence>
<dbReference type="Proteomes" id="UP000220797">
    <property type="component" value="Unassembled WGS sequence"/>
</dbReference>
<comment type="subcellular location">
    <subcellularLocation>
        <location evidence="1">Nucleus</location>
    </subcellularLocation>
</comment>
<dbReference type="InterPro" id="IPR051377">
    <property type="entry name" value="DNA_Pol-Epsilon_Subunit"/>
</dbReference>
<evidence type="ECO:0000313" key="6">
    <source>
        <dbReference type="Proteomes" id="UP000220797"/>
    </source>
</evidence>
<dbReference type="RefSeq" id="XP_028530270.1">
    <property type="nucleotide sequence ID" value="XM_028673859.1"/>
</dbReference>
<evidence type="ECO:0000256" key="2">
    <source>
        <dbReference type="ARBA" id="ARBA00023242"/>
    </source>
</evidence>
<dbReference type="PANTHER" id="PTHR46172">
    <property type="entry name" value="DNA POLYMERASE EPSILON SUBUNIT 3"/>
    <property type="match status" value="1"/>
</dbReference>
<keyword evidence="6" id="KW-1185">Reference proteome</keyword>
<name>A0A1J1GYD2_PLAGA</name>
<dbReference type="GO" id="GO:0006974">
    <property type="term" value="P:DNA damage response"/>
    <property type="evidence" value="ECO:0007669"/>
    <property type="project" value="TreeGrafter"/>
</dbReference>
<proteinExistence type="predicted"/>
<feature type="compositionally biased region" description="Low complexity" evidence="3">
    <location>
        <begin position="114"/>
        <end position="134"/>
    </location>
</feature>
<reference evidence="5" key="1">
    <citation type="submission" date="2015-04" db="EMBL/GenBank/DDBJ databases">
        <authorList>
            <consortium name="Pathogen Informatics"/>
        </authorList>
    </citation>
    <scope>NUCLEOTIDE SEQUENCE [LARGE SCALE GENOMIC DNA]</scope>
    <source>
        <strain evidence="5">8A</strain>
    </source>
</reference>
<dbReference type="GO" id="GO:0046982">
    <property type="term" value="F:protein heterodimerization activity"/>
    <property type="evidence" value="ECO:0007669"/>
    <property type="project" value="InterPro"/>
</dbReference>
<dbReference type="VEuPathDB" id="PlasmoDB:PGAL8A_00504200"/>
<gene>
    <name evidence="5" type="ORF">PGAL8A_00504200</name>
</gene>
<dbReference type="OrthoDB" id="386949at2759"/>
<dbReference type="GO" id="GO:0008622">
    <property type="term" value="C:epsilon DNA polymerase complex"/>
    <property type="evidence" value="ECO:0007669"/>
    <property type="project" value="TreeGrafter"/>
</dbReference>
<accession>A0A1J1GYD2</accession>
<dbReference type="PANTHER" id="PTHR46172:SF1">
    <property type="entry name" value="DNA POLYMERASE EPSILON SUBUNIT 3"/>
    <property type="match status" value="1"/>
</dbReference>